<dbReference type="RefSeq" id="WP_153584295.1">
    <property type="nucleotide sequence ID" value="NZ_WJBU01000005.1"/>
</dbReference>
<sequence length="78" mass="8861">MKREELESKLTALDVKPNSYSLGSIRHSDCVCEVDDGGRSKVYYVERDKPDELGVFDAVETAYDFVYAIFCNWMGVKA</sequence>
<dbReference type="Proteomes" id="UP000487350">
    <property type="component" value="Unassembled WGS sequence"/>
</dbReference>
<evidence type="ECO:0000313" key="2">
    <source>
        <dbReference type="Proteomes" id="UP000487350"/>
    </source>
</evidence>
<comment type="caution">
    <text evidence="1">The sequence shown here is derived from an EMBL/GenBank/DDBJ whole genome shotgun (WGS) entry which is preliminary data.</text>
</comment>
<dbReference type="AlphaFoldDB" id="A0A844ART7"/>
<dbReference type="OrthoDB" id="1447491at2"/>
<organism evidence="1 2">
    <name type="scientific">Caenimonas koreensis DSM 17982</name>
    <dbReference type="NCBI Taxonomy" id="1121255"/>
    <lineage>
        <taxon>Bacteria</taxon>
        <taxon>Pseudomonadati</taxon>
        <taxon>Pseudomonadota</taxon>
        <taxon>Betaproteobacteria</taxon>
        <taxon>Burkholderiales</taxon>
        <taxon>Comamonadaceae</taxon>
        <taxon>Caenimonas</taxon>
    </lineage>
</organism>
<evidence type="ECO:0000313" key="1">
    <source>
        <dbReference type="EMBL" id="MRD46975.1"/>
    </source>
</evidence>
<reference evidence="1 2" key="1">
    <citation type="submission" date="2019-11" db="EMBL/GenBank/DDBJ databases">
        <title>Caenimonas koreensis gen. nov., sp. nov., isolated from activated sludge.</title>
        <authorList>
            <person name="Seung H.R."/>
        </authorList>
    </citation>
    <scope>NUCLEOTIDE SEQUENCE [LARGE SCALE GENOMIC DNA]</scope>
    <source>
        <strain evidence="1 2">EMB320</strain>
    </source>
</reference>
<keyword evidence="2" id="KW-1185">Reference proteome</keyword>
<proteinExistence type="predicted"/>
<name>A0A844ART7_9BURK</name>
<dbReference type="EMBL" id="WJBU01000005">
    <property type="protein sequence ID" value="MRD46975.1"/>
    <property type="molecule type" value="Genomic_DNA"/>
</dbReference>
<gene>
    <name evidence="1" type="ORF">GHT07_06780</name>
</gene>
<accession>A0A844ART7</accession>
<protein>
    <submittedName>
        <fullName evidence="1">Uncharacterized protein</fullName>
    </submittedName>
</protein>